<dbReference type="PROSITE" id="PS01013">
    <property type="entry name" value="OSBP"/>
    <property type="match status" value="1"/>
</dbReference>
<feature type="region of interest" description="Disordered" evidence="3">
    <location>
        <begin position="94"/>
        <end position="116"/>
    </location>
</feature>
<dbReference type="PANTHER" id="PTHR10972">
    <property type="entry name" value="OXYSTEROL-BINDING PROTEIN-RELATED"/>
    <property type="match status" value="1"/>
</dbReference>
<comment type="caution">
    <text evidence="5">The sequence shown here is derived from an EMBL/GenBank/DDBJ whole genome shotgun (WGS) entry which is preliminary data.</text>
</comment>
<protein>
    <recommendedName>
        <fullName evidence="7">Oxysterol-binding protein</fullName>
    </recommendedName>
</protein>
<feature type="compositionally biased region" description="Polar residues" evidence="3">
    <location>
        <begin position="147"/>
        <end position="166"/>
    </location>
</feature>
<dbReference type="Proteomes" id="UP001061958">
    <property type="component" value="Unassembled WGS sequence"/>
</dbReference>
<reference evidence="5" key="2">
    <citation type="submission" date="2022-01" db="EMBL/GenBank/DDBJ databases">
        <authorList>
            <person name="Hirooka S."/>
            <person name="Miyagishima S.Y."/>
        </authorList>
    </citation>
    <scope>NUCLEOTIDE SEQUENCE</scope>
    <source>
        <strain evidence="5">NBRC 102759</strain>
    </source>
</reference>
<dbReference type="GO" id="GO:0032934">
    <property type="term" value="F:sterol binding"/>
    <property type="evidence" value="ECO:0007669"/>
    <property type="project" value="TreeGrafter"/>
</dbReference>
<dbReference type="Gene3D" id="3.30.70.3490">
    <property type="match status" value="1"/>
</dbReference>
<dbReference type="EMBL" id="BQMJ01000060">
    <property type="protein sequence ID" value="GJQ14860.1"/>
    <property type="molecule type" value="Genomic_DNA"/>
</dbReference>
<evidence type="ECO:0000313" key="4">
    <source>
        <dbReference type="EMBL" id="GJQ09143.1"/>
    </source>
</evidence>
<evidence type="ECO:0000256" key="2">
    <source>
        <dbReference type="RuleBase" id="RU003844"/>
    </source>
</evidence>
<reference evidence="5" key="1">
    <citation type="journal article" date="2022" name="Proc. Natl. Acad. Sci. U.S.A.">
        <title>Life cycle and functional genomics of the unicellular red alga Galdieria for elucidating algal and plant evolution and industrial use.</title>
        <authorList>
            <person name="Hirooka S."/>
            <person name="Itabashi T."/>
            <person name="Ichinose T.M."/>
            <person name="Onuma R."/>
            <person name="Fujiwara T."/>
            <person name="Yamashita S."/>
            <person name="Jong L.W."/>
            <person name="Tomita R."/>
            <person name="Iwane A.H."/>
            <person name="Miyagishima S.Y."/>
        </authorList>
    </citation>
    <scope>NUCLEOTIDE SEQUENCE</scope>
    <source>
        <strain evidence="5">NBRC 102759</strain>
    </source>
</reference>
<dbReference type="GO" id="GO:0005829">
    <property type="term" value="C:cytosol"/>
    <property type="evidence" value="ECO:0007669"/>
    <property type="project" value="TreeGrafter"/>
</dbReference>
<dbReference type="Pfam" id="PF01237">
    <property type="entry name" value="Oxysterol_BP"/>
    <property type="match status" value="1"/>
</dbReference>
<dbReference type="GO" id="GO:0016020">
    <property type="term" value="C:membrane"/>
    <property type="evidence" value="ECO:0007669"/>
    <property type="project" value="TreeGrafter"/>
</dbReference>
<feature type="compositionally biased region" description="Polar residues" evidence="3">
    <location>
        <begin position="1"/>
        <end position="18"/>
    </location>
</feature>
<evidence type="ECO:0000313" key="5">
    <source>
        <dbReference type="EMBL" id="GJQ14860.1"/>
    </source>
</evidence>
<dbReference type="AlphaFoldDB" id="A0A9C7UTS8"/>
<evidence type="ECO:0000313" key="6">
    <source>
        <dbReference type="Proteomes" id="UP001061958"/>
    </source>
</evidence>
<keyword evidence="6" id="KW-1185">Reference proteome</keyword>
<gene>
    <name evidence="5" type="ORF">GpartN1_g6651.t1</name>
    <name evidence="4" type="ORF">GpartN1_g934.t1</name>
</gene>
<proteinExistence type="inferred from homology"/>
<dbReference type="Gene3D" id="2.40.160.120">
    <property type="match status" value="1"/>
</dbReference>
<feature type="compositionally biased region" description="Polar residues" evidence="3">
    <location>
        <begin position="94"/>
        <end position="104"/>
    </location>
</feature>
<feature type="compositionally biased region" description="Polar residues" evidence="3">
    <location>
        <begin position="28"/>
        <end position="42"/>
    </location>
</feature>
<accession>A0A9C7UTS8</accession>
<dbReference type="InterPro" id="IPR037239">
    <property type="entry name" value="OSBP_sf"/>
</dbReference>
<name>A0A9C7UTS8_9RHOD</name>
<comment type="similarity">
    <text evidence="1 2">Belongs to the OSBP family.</text>
</comment>
<feature type="region of interest" description="Disordered" evidence="3">
    <location>
        <begin position="147"/>
        <end position="174"/>
    </location>
</feature>
<dbReference type="PANTHER" id="PTHR10972:SF102">
    <property type="entry name" value="OXYSTEROL-BINDING PROTEIN"/>
    <property type="match status" value="1"/>
</dbReference>
<dbReference type="Gene3D" id="1.10.287.2720">
    <property type="match status" value="1"/>
</dbReference>
<dbReference type="SUPFAM" id="SSF144000">
    <property type="entry name" value="Oxysterol-binding protein-like"/>
    <property type="match status" value="1"/>
</dbReference>
<sequence length="755" mass="85168">MSSPASDTLASSINTRFSPSLRDEEIARNNSVQRENSDSGKSPSKRSHSGKFLQHVNEVANAAIAPIKSAFEFLTNTAVSGLICDDQLAREWQQRNQQGSSSQLRHSDDGLQRRRSVPLNSAANKIVPQTLGRRSTGAIHKDRQLDTLLSSRGTSEQTASLASSNLEETDEEDDNVSYYTCADTPLVDNKTAARPSFATDLDVFEETSEGWLEPTSQATCEHHTNDDSQREIISEKEYKESNNSVPTELTSTEKKRCHRYASFSAAHEDFRRGSGDHEALAEAASQPGFEMASASALRKKALLNNESSYSEFSYIPSEEQSSTTYVANQSTGHSSSLAMLSGHSQERRLASYPNDAEPVTPDGYRVKDEFLDETGPPQNMSFFRIVREVFKDVRKGGDLTSISVPASLLEPVSACEKVTRIMQRGELLQEIISCQDPLERFLQVVRFILSGLPKEKFSKKPYNPILGETFQCAFEHRDGGGRTFLISEQVSHHPPITAVHLRNDTLGIRMTSYTEPEAKFWGNSIEIKLKGKIRFYLVHFDEEYVSNRTSLILSGILGIGKFRAEWRGPLHIYCEKTGYEAKLEFKGTALMGFLGEANAVDGKIVRRQKERCYSEVPEQKLFSVEGSWDHQIRIKDIAKKDERVLFDYDDIAQRYRMKLLLPPPEALEETNSLYVWEGCTRAILDGNSRLAAEEKHKVEEEQRRLRRERMQRGITWEPKYFRRSSDGEGYVFREETAENLFHSASNMCATPPSPR</sequence>
<evidence type="ECO:0008006" key="7">
    <source>
        <dbReference type="Google" id="ProtNLM"/>
    </source>
</evidence>
<dbReference type="EMBL" id="BQMJ01000006">
    <property type="protein sequence ID" value="GJQ09143.1"/>
    <property type="molecule type" value="Genomic_DNA"/>
</dbReference>
<feature type="region of interest" description="Disordered" evidence="3">
    <location>
        <begin position="1"/>
        <end position="50"/>
    </location>
</feature>
<dbReference type="InterPro" id="IPR018494">
    <property type="entry name" value="Oxysterol-bd_CS"/>
</dbReference>
<evidence type="ECO:0000256" key="1">
    <source>
        <dbReference type="ARBA" id="ARBA00008842"/>
    </source>
</evidence>
<organism evidence="5 6">
    <name type="scientific">Galdieria partita</name>
    <dbReference type="NCBI Taxonomy" id="83374"/>
    <lineage>
        <taxon>Eukaryota</taxon>
        <taxon>Rhodophyta</taxon>
        <taxon>Bangiophyceae</taxon>
        <taxon>Galdieriales</taxon>
        <taxon>Galdieriaceae</taxon>
        <taxon>Galdieria</taxon>
    </lineage>
</organism>
<evidence type="ECO:0000256" key="3">
    <source>
        <dbReference type="SAM" id="MobiDB-lite"/>
    </source>
</evidence>
<dbReference type="OrthoDB" id="14833at2759"/>
<dbReference type="InterPro" id="IPR000648">
    <property type="entry name" value="Oxysterol-bd"/>
</dbReference>